<evidence type="ECO:0000313" key="1">
    <source>
        <dbReference type="EMBL" id="GBN43595.1"/>
    </source>
</evidence>
<keyword evidence="2" id="KW-1185">Reference proteome</keyword>
<organism evidence="1 2">
    <name type="scientific">Araneus ventricosus</name>
    <name type="common">Orbweaver spider</name>
    <name type="synonym">Epeira ventricosa</name>
    <dbReference type="NCBI Taxonomy" id="182803"/>
    <lineage>
        <taxon>Eukaryota</taxon>
        <taxon>Metazoa</taxon>
        <taxon>Ecdysozoa</taxon>
        <taxon>Arthropoda</taxon>
        <taxon>Chelicerata</taxon>
        <taxon>Arachnida</taxon>
        <taxon>Araneae</taxon>
        <taxon>Araneomorphae</taxon>
        <taxon>Entelegynae</taxon>
        <taxon>Araneoidea</taxon>
        <taxon>Araneidae</taxon>
        <taxon>Araneus</taxon>
    </lineage>
</organism>
<dbReference type="Proteomes" id="UP000499080">
    <property type="component" value="Unassembled WGS sequence"/>
</dbReference>
<sequence length="109" mass="12324">MFGGPLSYSSQSCTTCNVFQHLLAAIPAQVWISMGEPLIHSELSKRGFLRGHNFHWPFLCCSEDGRERMLAHLQAALRVLHYGVYELEIGWSRSPPPLNVSEVLRWSAV</sequence>
<comment type="caution">
    <text evidence="1">The sequence shown here is derived from an EMBL/GenBank/DDBJ whole genome shotgun (WGS) entry which is preliminary data.</text>
</comment>
<name>A0A4Y2NVF7_ARAVE</name>
<accession>A0A4Y2NVF7</accession>
<proteinExistence type="predicted"/>
<dbReference type="EMBL" id="BGPR01009990">
    <property type="protein sequence ID" value="GBN43595.1"/>
    <property type="molecule type" value="Genomic_DNA"/>
</dbReference>
<gene>
    <name evidence="1" type="ORF">AVEN_22030_1</name>
</gene>
<reference evidence="1 2" key="1">
    <citation type="journal article" date="2019" name="Sci. Rep.">
        <title>Orb-weaving spider Araneus ventricosus genome elucidates the spidroin gene catalogue.</title>
        <authorList>
            <person name="Kono N."/>
            <person name="Nakamura H."/>
            <person name="Ohtoshi R."/>
            <person name="Moran D.A.P."/>
            <person name="Shinohara A."/>
            <person name="Yoshida Y."/>
            <person name="Fujiwara M."/>
            <person name="Mori M."/>
            <person name="Tomita M."/>
            <person name="Arakawa K."/>
        </authorList>
    </citation>
    <scope>NUCLEOTIDE SEQUENCE [LARGE SCALE GENOMIC DNA]</scope>
</reference>
<evidence type="ECO:0000313" key="2">
    <source>
        <dbReference type="Proteomes" id="UP000499080"/>
    </source>
</evidence>
<protein>
    <submittedName>
        <fullName evidence="1">Uncharacterized protein</fullName>
    </submittedName>
</protein>
<dbReference type="AlphaFoldDB" id="A0A4Y2NVF7"/>